<dbReference type="InterPro" id="IPR000642">
    <property type="entry name" value="Peptidase_M41"/>
</dbReference>
<dbReference type="STRING" id="441209.GCA_001870665_03363"/>
<feature type="coiled-coil region" evidence="2">
    <location>
        <begin position="445"/>
        <end position="494"/>
    </location>
</feature>
<dbReference type="EMBL" id="CP024899">
    <property type="protein sequence ID" value="ATX67560.1"/>
    <property type="molecule type" value="Genomic_DNA"/>
</dbReference>
<keyword evidence="1" id="KW-0547">Nucleotide-binding</keyword>
<protein>
    <recommendedName>
        <fullName evidence="4">AAA+ ATPase domain-containing protein</fullName>
    </recommendedName>
</protein>
<dbReference type="GO" id="GO:0006508">
    <property type="term" value="P:proteolysis"/>
    <property type="evidence" value="ECO:0007669"/>
    <property type="project" value="InterPro"/>
</dbReference>
<dbReference type="Gene3D" id="3.40.50.300">
    <property type="entry name" value="P-loop containing nucleotide triphosphate hydrolases"/>
    <property type="match status" value="1"/>
</dbReference>
<dbReference type="OrthoDB" id="9809379at2"/>
<dbReference type="Proteomes" id="UP000228948">
    <property type="component" value="Chromosome"/>
</dbReference>
<evidence type="ECO:0000313" key="5">
    <source>
        <dbReference type="EMBL" id="ATX67560.1"/>
    </source>
</evidence>
<dbReference type="Gene3D" id="1.20.58.760">
    <property type="entry name" value="Peptidase M41"/>
    <property type="match status" value="1"/>
</dbReference>
<dbReference type="GO" id="GO:0004176">
    <property type="term" value="F:ATP-dependent peptidase activity"/>
    <property type="evidence" value="ECO:0007669"/>
    <property type="project" value="InterPro"/>
</dbReference>
<dbReference type="GO" id="GO:0016887">
    <property type="term" value="F:ATP hydrolysis activity"/>
    <property type="evidence" value="ECO:0007669"/>
    <property type="project" value="InterPro"/>
</dbReference>
<feature type="domain" description="AAA+ ATPase" evidence="4">
    <location>
        <begin position="116"/>
        <end position="252"/>
    </location>
</feature>
<dbReference type="Pfam" id="PF01434">
    <property type="entry name" value="Peptidase_M41"/>
    <property type="match status" value="1"/>
</dbReference>
<feature type="region of interest" description="Disordered" evidence="3">
    <location>
        <begin position="498"/>
        <end position="527"/>
    </location>
</feature>
<accession>A0A2K8KLW9</accession>
<dbReference type="InterPro" id="IPR037219">
    <property type="entry name" value="Peptidase_M41-like"/>
</dbReference>
<reference evidence="5 6" key="1">
    <citation type="submission" date="2017-11" db="EMBL/GenBank/DDBJ databases">
        <title>Revised Sequence and Annotation of the Rhodobaca barguzinensis strain alga05 Genome.</title>
        <authorList>
            <person name="Kopejtka K."/>
            <person name="Tomasch J.M."/>
            <person name="Bunk B."/>
            <person name="Koblizek M."/>
        </authorList>
    </citation>
    <scope>NUCLEOTIDE SEQUENCE [LARGE SCALE GENOMIC DNA]</scope>
    <source>
        <strain evidence="6">alga05</strain>
    </source>
</reference>
<evidence type="ECO:0000256" key="3">
    <source>
        <dbReference type="SAM" id="MobiDB-lite"/>
    </source>
</evidence>
<dbReference type="PROSITE" id="PS00674">
    <property type="entry name" value="AAA"/>
    <property type="match status" value="1"/>
</dbReference>
<dbReference type="InterPro" id="IPR003960">
    <property type="entry name" value="ATPase_AAA_CS"/>
</dbReference>
<sequence>MTEDMRSIVGAELTLAPPDAPMLAALLGLLHETGVAPDELPSGIELLTELQLVQGLCAATPAGAIAHLHRVCTQERGAARITLDHVHGQQAAKEAFTQLQADLEDWRHGRLPWAEVTSSFLLFGPPGTGKTHLASALAGSARLPLVKTSYSDCQKAGHQGDMLRELNAAADRAISQTPAVFFLDEIDSFFSRNTPSNGYILGVVNGLLTLLDRLNATPGVIVMAATNYPQRVDPAILRSGRLDRHISVGPLDRTGVRAALLADLPEGLLSDPELCLLADQLAGRVGADIASLIRDARTRARRAGNGLSAQHVKAAADRISPQPEPDLQRRIAIHEAGHLLAGHIFGLPAPTQAQITSRNGHVAMQCFDVLTQKRIFSQIRVDLGGYAAEQVVFGAPCNGSGGDIESDLARATFRAQQAELSYGFGETLSWQPSTTDIERLSARQRARIEQQLQQALKETKQALQTHRADLERIAEVLIRERELDRNRIAELLREVAVAEPSSVPRKAPGRNSHGLGGSATDDCNGPE</sequence>
<dbReference type="GO" id="GO:0004222">
    <property type="term" value="F:metalloendopeptidase activity"/>
    <property type="evidence" value="ECO:0007669"/>
    <property type="project" value="InterPro"/>
</dbReference>
<keyword evidence="1" id="KW-0067">ATP-binding</keyword>
<proteinExistence type="inferred from homology"/>
<dbReference type="InterPro" id="IPR003959">
    <property type="entry name" value="ATPase_AAA_core"/>
</dbReference>
<dbReference type="KEGG" id="rbg:BG454_18505"/>
<dbReference type="SUPFAM" id="SSF52540">
    <property type="entry name" value="P-loop containing nucleoside triphosphate hydrolases"/>
    <property type="match status" value="1"/>
</dbReference>
<dbReference type="Pfam" id="PF00004">
    <property type="entry name" value="AAA"/>
    <property type="match status" value="1"/>
</dbReference>
<comment type="similarity">
    <text evidence="1">Belongs to the AAA ATPase family.</text>
</comment>
<organism evidence="5 6">
    <name type="scientific">Roseinatronobacter bogoriensis subsp. barguzinensis</name>
    <dbReference type="NCBI Taxonomy" id="441209"/>
    <lineage>
        <taxon>Bacteria</taxon>
        <taxon>Pseudomonadati</taxon>
        <taxon>Pseudomonadota</taxon>
        <taxon>Alphaproteobacteria</taxon>
        <taxon>Rhodobacterales</taxon>
        <taxon>Paracoccaceae</taxon>
        <taxon>Roseinatronobacter</taxon>
    </lineage>
</organism>
<name>A0A2K8KLW9_9RHOB</name>
<dbReference type="InterPro" id="IPR003593">
    <property type="entry name" value="AAA+_ATPase"/>
</dbReference>
<dbReference type="InterPro" id="IPR027417">
    <property type="entry name" value="P-loop_NTPase"/>
</dbReference>
<dbReference type="RefSeq" id="WP_071479135.1">
    <property type="nucleotide sequence ID" value="NZ_CP024899.1"/>
</dbReference>
<evidence type="ECO:0000259" key="4">
    <source>
        <dbReference type="SMART" id="SM00382"/>
    </source>
</evidence>
<dbReference type="SMART" id="SM00382">
    <property type="entry name" value="AAA"/>
    <property type="match status" value="1"/>
</dbReference>
<evidence type="ECO:0000256" key="1">
    <source>
        <dbReference type="RuleBase" id="RU003651"/>
    </source>
</evidence>
<keyword evidence="6" id="KW-1185">Reference proteome</keyword>
<dbReference type="CDD" id="cd19481">
    <property type="entry name" value="RecA-like_protease"/>
    <property type="match status" value="1"/>
</dbReference>
<evidence type="ECO:0000256" key="2">
    <source>
        <dbReference type="SAM" id="Coils"/>
    </source>
</evidence>
<dbReference type="PANTHER" id="PTHR23076">
    <property type="entry name" value="METALLOPROTEASE M41 FTSH"/>
    <property type="match status" value="1"/>
</dbReference>
<evidence type="ECO:0000313" key="6">
    <source>
        <dbReference type="Proteomes" id="UP000228948"/>
    </source>
</evidence>
<dbReference type="Gene3D" id="1.10.8.60">
    <property type="match status" value="1"/>
</dbReference>
<dbReference type="AlphaFoldDB" id="A0A2K8KLW9"/>
<dbReference type="PANTHER" id="PTHR23076:SF97">
    <property type="entry name" value="ATP-DEPENDENT ZINC METALLOPROTEASE YME1L1"/>
    <property type="match status" value="1"/>
</dbReference>
<dbReference type="SUPFAM" id="SSF140990">
    <property type="entry name" value="FtsH protease domain-like"/>
    <property type="match status" value="1"/>
</dbReference>
<dbReference type="GO" id="GO:0005524">
    <property type="term" value="F:ATP binding"/>
    <property type="evidence" value="ECO:0007669"/>
    <property type="project" value="UniProtKB-KW"/>
</dbReference>
<keyword evidence="2" id="KW-0175">Coiled coil</keyword>
<gene>
    <name evidence="5" type="ORF">BG454_18505</name>
</gene>